<evidence type="ECO:0000313" key="2">
    <source>
        <dbReference type="EMBL" id="CAK1594293.1"/>
    </source>
</evidence>
<gene>
    <name evidence="2" type="ORF">PARMNEM_LOCUS13947</name>
</gene>
<accession>A0AAV1LFZ4</accession>
<keyword evidence="3" id="KW-1185">Reference proteome</keyword>
<reference evidence="2 3" key="1">
    <citation type="submission" date="2023-11" db="EMBL/GenBank/DDBJ databases">
        <authorList>
            <person name="Hedman E."/>
            <person name="Englund M."/>
            <person name="Stromberg M."/>
            <person name="Nyberg Akerstrom W."/>
            <person name="Nylinder S."/>
            <person name="Jareborg N."/>
            <person name="Kallberg Y."/>
            <person name="Kronander E."/>
        </authorList>
    </citation>
    <scope>NUCLEOTIDE SEQUENCE [LARGE SCALE GENOMIC DNA]</scope>
</reference>
<feature type="transmembrane region" description="Helical" evidence="1">
    <location>
        <begin position="148"/>
        <end position="172"/>
    </location>
</feature>
<keyword evidence="1" id="KW-0812">Transmembrane</keyword>
<keyword evidence="1" id="KW-0472">Membrane</keyword>
<proteinExistence type="predicted"/>
<feature type="transmembrane region" description="Helical" evidence="1">
    <location>
        <begin position="122"/>
        <end position="142"/>
    </location>
</feature>
<organism evidence="2 3">
    <name type="scientific">Parnassius mnemosyne</name>
    <name type="common">clouded apollo</name>
    <dbReference type="NCBI Taxonomy" id="213953"/>
    <lineage>
        <taxon>Eukaryota</taxon>
        <taxon>Metazoa</taxon>
        <taxon>Ecdysozoa</taxon>
        <taxon>Arthropoda</taxon>
        <taxon>Hexapoda</taxon>
        <taxon>Insecta</taxon>
        <taxon>Pterygota</taxon>
        <taxon>Neoptera</taxon>
        <taxon>Endopterygota</taxon>
        <taxon>Lepidoptera</taxon>
        <taxon>Glossata</taxon>
        <taxon>Ditrysia</taxon>
        <taxon>Papilionoidea</taxon>
        <taxon>Papilionidae</taxon>
        <taxon>Parnassiinae</taxon>
        <taxon>Parnassini</taxon>
        <taxon>Parnassius</taxon>
        <taxon>Driopa</taxon>
    </lineage>
</organism>
<dbReference type="AlphaFoldDB" id="A0AAV1LFZ4"/>
<comment type="caution">
    <text evidence="2">The sequence shown here is derived from an EMBL/GenBank/DDBJ whole genome shotgun (WGS) entry which is preliminary data.</text>
</comment>
<evidence type="ECO:0000313" key="3">
    <source>
        <dbReference type="Proteomes" id="UP001314205"/>
    </source>
</evidence>
<protein>
    <submittedName>
        <fullName evidence="2">Uncharacterized protein</fullName>
    </submittedName>
</protein>
<keyword evidence="1" id="KW-1133">Transmembrane helix</keyword>
<sequence length="220" mass="25258">MIPHINSLILDATSNYGIVDTDSAFDFGRPVLQNFVNSSFDDKDLLHWNFQSEPFEARILKGMEPVKPSTITTQVKGRGKNTKKIGKKLKKKHNRIGKVKKCILKLYKKHRKHKHIMMKRKYMLPLLIGLLAAKNLLISIALKTLTFISVKGLLMSIFSTVLASILSLKGILDHSHGYQNRKDDTKTQVEIIQIPSKNDDHYYNERYSRGDYVPMVHNQL</sequence>
<dbReference type="Proteomes" id="UP001314205">
    <property type="component" value="Unassembled WGS sequence"/>
</dbReference>
<name>A0AAV1LFZ4_9NEOP</name>
<evidence type="ECO:0000256" key="1">
    <source>
        <dbReference type="SAM" id="Phobius"/>
    </source>
</evidence>
<dbReference type="EMBL" id="CAVLGL010000090">
    <property type="protein sequence ID" value="CAK1594293.1"/>
    <property type="molecule type" value="Genomic_DNA"/>
</dbReference>